<dbReference type="Proteomes" id="UP000053562">
    <property type="component" value="Unassembled WGS sequence"/>
</dbReference>
<accession>A0A0J9UT84</accession>
<evidence type="ECO:0000313" key="2">
    <source>
        <dbReference type="EMBL" id="KMZ76628.1"/>
    </source>
</evidence>
<sequence length="315" mass="35837">MALSPDNNWEKHLPDLSSYKKYKELDNVVIGEYSNNYCKESLGSTDEVDKTFCNKIAKNLSALKNENDMKKRKYGCYYFNHWLYDNIGKKYYKGNDKGEKDKVSQNLFNFASLAISQHILIPSCNGNTFGNPEEWKEEKDLHDYFENHKDIKCNDSDKSKCEKYVNYVTYIKTLYEKKKEKCCYGEELDEDEFCEPYFKCESTYNPKDLLTKLQKELQALEKKLEAGGAEETLQAEKSEKPGSEKSGQEETKPERAGQEKTKPENAEAGASSPKGGDGASAKPSEEESGATQPGARTPAPAIPNLKWQNLLQQNP</sequence>
<name>A0A0J9UT84_PLAVI</name>
<dbReference type="AlphaFoldDB" id="A0A0J9UT84"/>
<feature type="compositionally biased region" description="Polar residues" evidence="1">
    <location>
        <begin position="306"/>
        <end position="315"/>
    </location>
</feature>
<feature type="compositionally biased region" description="Basic and acidic residues" evidence="1">
    <location>
        <begin position="234"/>
        <end position="265"/>
    </location>
</feature>
<feature type="region of interest" description="Disordered" evidence="1">
    <location>
        <begin position="225"/>
        <end position="315"/>
    </location>
</feature>
<dbReference type="EMBL" id="KQ234668">
    <property type="protein sequence ID" value="KMZ76628.1"/>
    <property type="molecule type" value="Genomic_DNA"/>
</dbReference>
<protein>
    <recommendedName>
        <fullName evidence="4">Variable surface protein Vir12</fullName>
    </recommendedName>
</protein>
<organism evidence="2 3">
    <name type="scientific">Plasmodium vivax India VII</name>
    <dbReference type="NCBI Taxonomy" id="1077284"/>
    <lineage>
        <taxon>Eukaryota</taxon>
        <taxon>Sar</taxon>
        <taxon>Alveolata</taxon>
        <taxon>Apicomplexa</taxon>
        <taxon>Aconoidasida</taxon>
        <taxon>Haemosporida</taxon>
        <taxon>Plasmodiidae</taxon>
        <taxon>Plasmodium</taxon>
        <taxon>Plasmodium (Plasmodium)</taxon>
    </lineage>
</organism>
<proteinExistence type="predicted"/>
<evidence type="ECO:0008006" key="4">
    <source>
        <dbReference type="Google" id="ProtNLM"/>
    </source>
</evidence>
<dbReference type="InterPro" id="IPR008780">
    <property type="entry name" value="Plasmodium_Vir"/>
</dbReference>
<evidence type="ECO:0000256" key="1">
    <source>
        <dbReference type="SAM" id="MobiDB-lite"/>
    </source>
</evidence>
<reference evidence="2 3" key="1">
    <citation type="submission" date="2011-08" db="EMBL/GenBank/DDBJ databases">
        <title>The Genome Sequence of Plasmodium vivax India VII.</title>
        <authorList>
            <consortium name="The Broad Institute Genome Sequencing Platform"/>
            <consortium name="The Broad Institute Genome Sequencing Center for Infectious Disease"/>
            <person name="Neafsey D."/>
            <person name="Carlton J."/>
            <person name="Barnwell J."/>
            <person name="Collins W."/>
            <person name="Escalante A."/>
            <person name="Mullikin J."/>
            <person name="Saul A."/>
            <person name="Guigo R."/>
            <person name="Camara F."/>
            <person name="Young S.K."/>
            <person name="Zeng Q."/>
            <person name="Gargeya S."/>
            <person name="Fitzgerald M."/>
            <person name="Haas B."/>
            <person name="Abouelleil A."/>
            <person name="Alvarado L."/>
            <person name="Arachchi H.M."/>
            <person name="Berlin A."/>
            <person name="Brown A."/>
            <person name="Chapman S.B."/>
            <person name="Chen Z."/>
            <person name="Dunbar C."/>
            <person name="Freedman E."/>
            <person name="Gearin G."/>
            <person name="Gellesch M."/>
            <person name="Goldberg J."/>
            <person name="Griggs A."/>
            <person name="Gujja S."/>
            <person name="Heiman D."/>
            <person name="Howarth C."/>
            <person name="Larson L."/>
            <person name="Lui A."/>
            <person name="MacDonald P.J.P."/>
            <person name="Montmayeur A."/>
            <person name="Murphy C."/>
            <person name="Neiman D."/>
            <person name="Pearson M."/>
            <person name="Priest M."/>
            <person name="Roberts A."/>
            <person name="Saif S."/>
            <person name="Shea T."/>
            <person name="Shenoy N."/>
            <person name="Sisk P."/>
            <person name="Stolte C."/>
            <person name="Sykes S."/>
            <person name="Wortman J."/>
            <person name="Nusbaum C."/>
            <person name="Birren B."/>
        </authorList>
    </citation>
    <scope>NUCLEOTIDE SEQUENCE [LARGE SCALE GENOMIC DNA]</scope>
    <source>
        <strain evidence="2 3">India VII</strain>
    </source>
</reference>
<dbReference type="Pfam" id="PF05795">
    <property type="entry name" value="Plasmodium_Vir"/>
    <property type="match status" value="1"/>
</dbReference>
<gene>
    <name evidence="2" type="ORF">PVIIG_06252</name>
</gene>
<evidence type="ECO:0000313" key="3">
    <source>
        <dbReference type="Proteomes" id="UP000053562"/>
    </source>
</evidence>